<dbReference type="HAMAP" id="MF_00048">
    <property type="entry name" value="UPF0102"/>
    <property type="match status" value="1"/>
</dbReference>
<comment type="similarity">
    <text evidence="1 2">Belongs to the UPF0102 family.</text>
</comment>
<evidence type="ECO:0000313" key="4">
    <source>
        <dbReference type="EMBL" id="QPQ94559.1"/>
    </source>
</evidence>
<keyword evidence="7" id="KW-1185">Reference proteome</keyword>
<proteinExistence type="inferred from homology"/>
<dbReference type="GeneID" id="45696635"/>
<evidence type="ECO:0000256" key="2">
    <source>
        <dbReference type="HAMAP-Rule" id="MF_00048"/>
    </source>
</evidence>
<dbReference type="InterPro" id="IPR011856">
    <property type="entry name" value="tRNA_endonuc-like_dom_sf"/>
</dbReference>
<dbReference type="RefSeq" id="WP_035983597.1">
    <property type="nucleotide sequence ID" value="NZ_CP021074.1"/>
</dbReference>
<dbReference type="GO" id="GO:0003676">
    <property type="term" value="F:nucleic acid binding"/>
    <property type="evidence" value="ECO:0007669"/>
    <property type="project" value="InterPro"/>
</dbReference>
<dbReference type="NCBIfam" id="NF009150">
    <property type="entry name" value="PRK12497.1-3"/>
    <property type="match status" value="1"/>
</dbReference>
<dbReference type="Pfam" id="PF02021">
    <property type="entry name" value="UPF0102"/>
    <property type="match status" value="1"/>
</dbReference>
<accession>A0AAP9Y5Z2</accession>
<dbReference type="EMBL" id="CP099587">
    <property type="protein sequence ID" value="USS47664.1"/>
    <property type="molecule type" value="Genomic_DNA"/>
</dbReference>
<dbReference type="Proteomes" id="UP000594892">
    <property type="component" value="Chromosome 2"/>
</dbReference>
<name>A0AAP9Y5Z2_BURGL</name>
<evidence type="ECO:0000313" key="5">
    <source>
        <dbReference type="EMBL" id="USS47664.1"/>
    </source>
</evidence>
<dbReference type="InterPro" id="IPR011335">
    <property type="entry name" value="Restrct_endonuc-II-like"/>
</dbReference>
<evidence type="ECO:0000313" key="7">
    <source>
        <dbReference type="Proteomes" id="UP001056386"/>
    </source>
</evidence>
<gene>
    <name evidence="4" type="ORF">I6H06_22105</name>
    <name evidence="5" type="ORF">NFI99_15055</name>
</gene>
<dbReference type="InterPro" id="IPR003509">
    <property type="entry name" value="UPF0102_YraN-like"/>
</dbReference>
<reference evidence="5" key="2">
    <citation type="submission" date="2022-06" db="EMBL/GenBank/DDBJ databases">
        <title>Draft genome sequence of Burkholderia glumae strain GR20004 isolated from rice panicle showing bacterial panicle blight.</title>
        <authorList>
            <person name="Choi S.Y."/>
            <person name="Lee Y.H."/>
        </authorList>
    </citation>
    <scope>NUCLEOTIDE SEQUENCE</scope>
    <source>
        <strain evidence="5">GR20004</strain>
    </source>
</reference>
<dbReference type="NCBIfam" id="TIGR00252">
    <property type="entry name" value="YraN family protein"/>
    <property type="match status" value="1"/>
</dbReference>
<dbReference type="Proteomes" id="UP001056386">
    <property type="component" value="Chromosome 1"/>
</dbReference>
<feature type="region of interest" description="Disordered" evidence="3">
    <location>
        <begin position="1"/>
        <end position="20"/>
    </location>
</feature>
<dbReference type="PANTHER" id="PTHR34039:SF1">
    <property type="entry name" value="UPF0102 PROTEIN YRAN"/>
    <property type="match status" value="1"/>
</dbReference>
<organism evidence="4 6">
    <name type="scientific">Burkholderia glumae</name>
    <name type="common">Pseudomonas glumae</name>
    <dbReference type="NCBI Taxonomy" id="337"/>
    <lineage>
        <taxon>Bacteria</taxon>
        <taxon>Pseudomonadati</taxon>
        <taxon>Pseudomonadota</taxon>
        <taxon>Betaproteobacteria</taxon>
        <taxon>Burkholderiales</taxon>
        <taxon>Burkholderiaceae</taxon>
        <taxon>Burkholderia</taxon>
    </lineage>
</organism>
<reference evidence="4 6" key="1">
    <citation type="submission" date="2020-12" db="EMBL/GenBank/DDBJ databases">
        <title>FDA dAtabase for Regulatory Grade micrObial Sequences (FDA-ARGOS): Supporting development and validation of Infectious Disease Dx tests.</title>
        <authorList>
            <person name="Minogue T."/>
            <person name="Wolcott M."/>
            <person name="Wasieloski L."/>
            <person name="Aguilar W."/>
            <person name="Moore D."/>
            <person name="Jaissle J."/>
            <person name="Tallon L."/>
            <person name="Sadzewicz L."/>
            <person name="Zhao X."/>
            <person name="Boylan J."/>
            <person name="Ott S."/>
            <person name="Bowen H."/>
            <person name="Vavikolanu K."/>
            <person name="Mehta A."/>
            <person name="Aluvathingal J."/>
            <person name="Nadendla S."/>
            <person name="Yan Y."/>
            <person name="Sichtig H."/>
        </authorList>
    </citation>
    <scope>NUCLEOTIDE SEQUENCE [LARGE SCALE GENOMIC DNA]</scope>
    <source>
        <strain evidence="4 6">FDAARGOS_949</strain>
    </source>
</reference>
<evidence type="ECO:0000256" key="3">
    <source>
        <dbReference type="SAM" id="MobiDB-lite"/>
    </source>
</evidence>
<dbReference type="Gene3D" id="3.40.1350.10">
    <property type="match status" value="1"/>
</dbReference>
<dbReference type="SUPFAM" id="SSF52980">
    <property type="entry name" value="Restriction endonuclease-like"/>
    <property type="match status" value="1"/>
</dbReference>
<protein>
    <recommendedName>
        <fullName evidence="2">UPF0102 protein I6H06_22105</fullName>
    </recommendedName>
</protein>
<evidence type="ECO:0000256" key="1">
    <source>
        <dbReference type="ARBA" id="ARBA00006738"/>
    </source>
</evidence>
<dbReference type="EMBL" id="CP065601">
    <property type="protein sequence ID" value="QPQ94559.1"/>
    <property type="molecule type" value="Genomic_DNA"/>
</dbReference>
<dbReference type="AlphaFoldDB" id="A0AAP9Y5Z2"/>
<evidence type="ECO:0000313" key="6">
    <source>
        <dbReference type="Proteomes" id="UP000594892"/>
    </source>
</evidence>
<dbReference type="PANTHER" id="PTHR34039">
    <property type="entry name" value="UPF0102 PROTEIN YRAN"/>
    <property type="match status" value="1"/>
</dbReference>
<sequence length="135" mass="15241">MRPRNAARLGEADNFSGRSGSKRIGERFEWQARRFLEGERLAFVAANVVVRGGELDLVMRERDGTLVFVEVRARRHDRHGGALASVGLHKRRRIVQAARVIWARLGGACPCRFDVVGFEGGRLVWLRDAFRADDV</sequence>